<dbReference type="InterPro" id="IPR050564">
    <property type="entry name" value="F420-G6PD/mer"/>
</dbReference>
<evidence type="ECO:0000256" key="1">
    <source>
        <dbReference type="ARBA" id="ARBA00023002"/>
    </source>
</evidence>
<dbReference type="AlphaFoldDB" id="A0AA40SSE9"/>
<dbReference type="PANTHER" id="PTHR43244:SF1">
    <property type="entry name" value="5,10-METHYLENETETRAHYDROMETHANOPTERIN REDUCTASE"/>
    <property type="match status" value="1"/>
</dbReference>
<dbReference type="InterPro" id="IPR011251">
    <property type="entry name" value="Luciferase-like_dom"/>
</dbReference>
<protein>
    <submittedName>
        <fullName evidence="3">G6PDH family F420-dependent oxidoreductase</fullName>
    </submittedName>
</protein>
<evidence type="ECO:0000313" key="4">
    <source>
        <dbReference type="Proteomes" id="UP000549113"/>
    </source>
</evidence>
<dbReference type="Gene3D" id="3.20.20.30">
    <property type="entry name" value="Luciferase-like domain"/>
    <property type="match status" value="1"/>
</dbReference>
<keyword evidence="1" id="KW-0560">Oxidoreductase</keyword>
<gene>
    <name evidence="3" type="ORF">BKA10_003154</name>
</gene>
<dbReference type="SUPFAM" id="SSF51679">
    <property type="entry name" value="Bacterial luciferase-like"/>
    <property type="match status" value="1"/>
</dbReference>
<evidence type="ECO:0000313" key="3">
    <source>
        <dbReference type="EMBL" id="MBB4141360.1"/>
    </source>
</evidence>
<evidence type="ECO:0000259" key="2">
    <source>
        <dbReference type="Pfam" id="PF00296"/>
    </source>
</evidence>
<sequence>MQVVRGMTSPEIHFVAALEQFEPAEAVRLAALADRAGFAGMVVADRFQPWLPSQGNAPFVWTVLGAIGQQTAGLLTASAVAGFRMHPAAVAQASATVAALYPGRHRLVLSAGDAIDEHVVGGYWPEAPERAARLFEATDVIRKLFAGSVKGNDVRHAGEHFRLETARIWTMPDAAPPLQVWAGGPVTARRAGRGGDGIVVQAGPATRMAALLAAFRDGSRDTGRTQATATVHAQVSWAPTDAAAEQQALREWPMAGLRFPRGDIRSPFDVDQLARSVTIDDIRARIPVSADLDVHRAHLQALLDLGFDTVHVHNVGRNQDAWIDVFTRDVLPHLTK</sequence>
<dbReference type="RefSeq" id="WP_248199159.1">
    <property type="nucleotide sequence ID" value="NZ_BAABCO010000003.1"/>
</dbReference>
<dbReference type="NCBIfam" id="TIGR03557">
    <property type="entry name" value="F420_G6P_family"/>
    <property type="match status" value="1"/>
</dbReference>
<dbReference type="Proteomes" id="UP000549113">
    <property type="component" value="Unassembled WGS sequence"/>
</dbReference>
<dbReference type="InterPro" id="IPR019945">
    <property type="entry name" value="F420_G6P_DH-rel"/>
</dbReference>
<reference evidence="3 4" key="1">
    <citation type="submission" date="2020-08" db="EMBL/GenBank/DDBJ databases">
        <title>Sequencing the genomes of 1000 actinobacteria strains.</title>
        <authorList>
            <person name="Klenk H.-P."/>
        </authorList>
    </citation>
    <scope>NUCLEOTIDE SEQUENCE [LARGE SCALE GENOMIC DNA]</scope>
    <source>
        <strain evidence="3 4">DSM 19600</strain>
    </source>
</reference>
<accession>A0AA40SSE9</accession>
<dbReference type="PANTHER" id="PTHR43244">
    <property type="match status" value="1"/>
</dbReference>
<dbReference type="GO" id="GO:0016705">
    <property type="term" value="F:oxidoreductase activity, acting on paired donors, with incorporation or reduction of molecular oxygen"/>
    <property type="evidence" value="ECO:0007669"/>
    <property type="project" value="InterPro"/>
</dbReference>
<proteinExistence type="predicted"/>
<dbReference type="EMBL" id="JACIFH010000001">
    <property type="protein sequence ID" value="MBB4141360.1"/>
    <property type="molecule type" value="Genomic_DNA"/>
</dbReference>
<organism evidence="3 4">
    <name type="scientific">Microbacterium invictum</name>
    <dbReference type="NCBI Taxonomy" id="515415"/>
    <lineage>
        <taxon>Bacteria</taxon>
        <taxon>Bacillati</taxon>
        <taxon>Actinomycetota</taxon>
        <taxon>Actinomycetes</taxon>
        <taxon>Micrococcales</taxon>
        <taxon>Microbacteriaceae</taxon>
        <taxon>Microbacterium</taxon>
    </lineage>
</organism>
<feature type="domain" description="Luciferase-like" evidence="2">
    <location>
        <begin position="20"/>
        <end position="278"/>
    </location>
</feature>
<dbReference type="InterPro" id="IPR036661">
    <property type="entry name" value="Luciferase-like_sf"/>
</dbReference>
<dbReference type="Pfam" id="PF00296">
    <property type="entry name" value="Bac_luciferase"/>
    <property type="match status" value="1"/>
</dbReference>
<dbReference type="CDD" id="cd01097">
    <property type="entry name" value="Tetrahydromethanopterin_reductase"/>
    <property type="match status" value="1"/>
</dbReference>
<comment type="caution">
    <text evidence="3">The sequence shown here is derived from an EMBL/GenBank/DDBJ whole genome shotgun (WGS) entry which is preliminary data.</text>
</comment>
<name>A0AA40SSE9_9MICO</name>
<keyword evidence="4" id="KW-1185">Reference proteome</keyword>